<comment type="caution">
    <text evidence="1">The sequence shown here is derived from an EMBL/GenBank/DDBJ whole genome shotgun (WGS) entry which is preliminary data.</text>
</comment>
<feature type="non-terminal residue" evidence="1">
    <location>
        <position position="111"/>
    </location>
</feature>
<reference evidence="1" key="1">
    <citation type="journal article" date="2015" name="Nature">
        <title>Complex archaea that bridge the gap between prokaryotes and eukaryotes.</title>
        <authorList>
            <person name="Spang A."/>
            <person name="Saw J.H."/>
            <person name="Jorgensen S.L."/>
            <person name="Zaremba-Niedzwiedzka K."/>
            <person name="Martijn J."/>
            <person name="Lind A.E."/>
            <person name="van Eijk R."/>
            <person name="Schleper C."/>
            <person name="Guy L."/>
            <person name="Ettema T.J."/>
        </authorList>
    </citation>
    <scope>NUCLEOTIDE SEQUENCE</scope>
</reference>
<gene>
    <name evidence="1" type="ORF">LCGC14_2868640</name>
</gene>
<name>A0A0F9ABV5_9ZZZZ</name>
<evidence type="ECO:0000313" key="1">
    <source>
        <dbReference type="EMBL" id="KKK75944.1"/>
    </source>
</evidence>
<dbReference type="AlphaFoldDB" id="A0A0F9ABV5"/>
<dbReference type="InterPro" id="IPR009279">
    <property type="entry name" value="Portal_Mu"/>
</dbReference>
<accession>A0A0F9ABV5</accession>
<proteinExistence type="predicted"/>
<organism evidence="1">
    <name type="scientific">marine sediment metagenome</name>
    <dbReference type="NCBI Taxonomy" id="412755"/>
    <lineage>
        <taxon>unclassified sequences</taxon>
        <taxon>metagenomes</taxon>
        <taxon>ecological metagenomes</taxon>
    </lineage>
</organism>
<dbReference type="EMBL" id="LAZR01055631">
    <property type="protein sequence ID" value="KKK75944.1"/>
    <property type="molecule type" value="Genomic_DNA"/>
</dbReference>
<sequence>MTTNGATVGAAEATRKFGTRGLSVWGGRVNEEYLNALMSWPTAARVYKEMQDDSVIGAGLDAVKLPLLAAEFDVVPGGDTPGDEEAATFLWDNMNQMRGQTWRSHVQDMLE</sequence>
<dbReference type="Pfam" id="PF06074">
    <property type="entry name" value="Portal_Mu"/>
    <property type="match status" value="1"/>
</dbReference>
<protein>
    <submittedName>
        <fullName evidence="1">Uncharacterized protein</fullName>
    </submittedName>
</protein>